<name>A0A854Q737_CRYNE</name>
<comment type="similarity">
    <text evidence="2">Belongs to the eukaryotic RPB7/RPC8 RNA polymerase subunit family.</text>
</comment>
<dbReference type="PANTHER" id="PTHR12709:SF1">
    <property type="entry name" value="DNA-DIRECTED RNA POLYMERASE III SUBUNIT RPC8"/>
    <property type="match status" value="1"/>
</dbReference>
<dbReference type="Pfam" id="PF08292">
    <property type="entry name" value="RNA_pol_Rbc25"/>
    <property type="match status" value="1"/>
</dbReference>
<feature type="domain" description="RNA polymerase III subunit Rpc25" evidence="7">
    <location>
        <begin position="83"/>
        <end position="216"/>
    </location>
</feature>
<dbReference type="OrthoDB" id="10256606at2759"/>
<dbReference type="Gene3D" id="3.30.1490.120">
    <property type="entry name" value="RNA polymerase Rpb7-like, N-terminal domain"/>
    <property type="match status" value="1"/>
</dbReference>
<organism evidence="8 9">
    <name type="scientific">Cryptococcus neoformans Tu259-1</name>
    <dbReference type="NCBI Taxonomy" id="1230072"/>
    <lineage>
        <taxon>Eukaryota</taxon>
        <taxon>Fungi</taxon>
        <taxon>Dikarya</taxon>
        <taxon>Basidiomycota</taxon>
        <taxon>Agaricomycotina</taxon>
        <taxon>Tremellomycetes</taxon>
        <taxon>Tremellales</taxon>
        <taxon>Cryptococcaceae</taxon>
        <taxon>Cryptococcus</taxon>
        <taxon>Cryptococcus neoformans species complex</taxon>
    </lineage>
</organism>
<keyword evidence="4" id="KW-0804">Transcription</keyword>
<dbReference type="InterPro" id="IPR036898">
    <property type="entry name" value="RNA_pol_Rpb7-like_N_sf"/>
</dbReference>
<dbReference type="GO" id="GO:0005666">
    <property type="term" value="C:RNA polymerase III complex"/>
    <property type="evidence" value="ECO:0007669"/>
    <property type="project" value="TreeGrafter"/>
</dbReference>
<evidence type="ECO:0000256" key="1">
    <source>
        <dbReference type="ARBA" id="ARBA00004123"/>
    </source>
</evidence>
<reference evidence="8 9" key="1">
    <citation type="submission" date="2017-06" db="EMBL/GenBank/DDBJ databases">
        <title>Global population genomics of the pathogenic fungus Cryptococcus neoformans var. grubii.</title>
        <authorList>
            <person name="Cuomo C."/>
            <person name="Litvintseva A."/>
            <person name="Chen Y."/>
            <person name="Young S."/>
            <person name="Zeng Q."/>
            <person name="Chapman S."/>
            <person name="Gujja S."/>
            <person name="Saif S."/>
            <person name="Birren B."/>
        </authorList>
    </citation>
    <scope>NUCLEOTIDE SEQUENCE [LARGE SCALE GENOMIC DNA]</scope>
    <source>
        <strain evidence="8 9">Tu259-1</strain>
    </source>
</reference>
<dbReference type="Gene3D" id="2.40.50.140">
    <property type="entry name" value="Nucleic acid-binding proteins"/>
    <property type="match status" value="1"/>
</dbReference>
<comment type="subcellular location">
    <subcellularLocation>
        <location evidence="1">Nucleus</location>
    </subcellularLocation>
</comment>
<feature type="domain" description="RNA polymerase Rpb7-like N-terminal" evidence="6">
    <location>
        <begin position="8"/>
        <end position="64"/>
    </location>
</feature>
<dbReference type="AlphaFoldDB" id="A0A854Q737"/>
<sequence length="228" mass="25316">MFVLVGVRDTVPVAPKTFDISSATTIEDALNTKYANKLVPEKGLALSVFDILTAEDGKVTWGNGLMYYKVSFRLMLFAPFVGEVIVGRVLSTTKSYIRVSLGFFQDIYIVPSLLPPNSAYDPQQKAFFWVASDDESTLTQEQLLNTVISERLYIDPGEAIRFRVDSIEWQDVRPTPQAMLAEMNGEAVEGKGPIEKAGFKILATIAESGLGVTAWWPGREENDGMYEE</sequence>
<evidence type="ECO:0000256" key="4">
    <source>
        <dbReference type="ARBA" id="ARBA00023163"/>
    </source>
</evidence>
<dbReference type="Proteomes" id="UP000199727">
    <property type="component" value="Unassembled WGS sequence"/>
</dbReference>
<dbReference type="InterPro" id="IPR005576">
    <property type="entry name" value="Rpb7-like_N"/>
</dbReference>
<dbReference type="InterPro" id="IPR012340">
    <property type="entry name" value="NA-bd_OB-fold"/>
</dbReference>
<proteinExistence type="inferred from homology"/>
<keyword evidence="5" id="KW-0539">Nucleus</keyword>
<dbReference type="PANTHER" id="PTHR12709">
    <property type="entry name" value="DNA-DIRECTED RNA POLYMERASE II, III"/>
    <property type="match status" value="1"/>
</dbReference>
<dbReference type="EMBL" id="AMKT01000078">
    <property type="protein sequence ID" value="OXG13745.1"/>
    <property type="molecule type" value="Genomic_DNA"/>
</dbReference>
<evidence type="ECO:0000256" key="2">
    <source>
        <dbReference type="ARBA" id="ARBA00009307"/>
    </source>
</evidence>
<dbReference type="Pfam" id="PF03876">
    <property type="entry name" value="SHS2_Rpb7-N"/>
    <property type="match status" value="1"/>
</dbReference>
<dbReference type="GO" id="GO:0006384">
    <property type="term" value="P:transcription initiation at RNA polymerase III promoter"/>
    <property type="evidence" value="ECO:0007669"/>
    <property type="project" value="TreeGrafter"/>
</dbReference>
<keyword evidence="3 8" id="KW-0240">DNA-directed RNA polymerase</keyword>
<evidence type="ECO:0000259" key="6">
    <source>
        <dbReference type="Pfam" id="PF03876"/>
    </source>
</evidence>
<comment type="caution">
    <text evidence="8">The sequence shown here is derived from an EMBL/GenBank/DDBJ whole genome shotgun (WGS) entry which is preliminary data.</text>
</comment>
<evidence type="ECO:0000313" key="9">
    <source>
        <dbReference type="Proteomes" id="UP000199727"/>
    </source>
</evidence>
<evidence type="ECO:0000313" key="8">
    <source>
        <dbReference type="EMBL" id="OXG13745.1"/>
    </source>
</evidence>
<evidence type="ECO:0000256" key="5">
    <source>
        <dbReference type="ARBA" id="ARBA00023242"/>
    </source>
</evidence>
<dbReference type="InterPro" id="IPR013238">
    <property type="entry name" value="RNA_pol_III_Rbc25"/>
</dbReference>
<accession>A0A854Q737</accession>
<evidence type="ECO:0000256" key="3">
    <source>
        <dbReference type="ARBA" id="ARBA00022478"/>
    </source>
</evidence>
<gene>
    <name evidence="8" type="ORF">C361_05887</name>
</gene>
<protein>
    <submittedName>
        <fullName evidence="8">DNA-directed RNA polymerase III subunit RPC8</fullName>
    </submittedName>
</protein>
<dbReference type="SUPFAM" id="SSF50249">
    <property type="entry name" value="Nucleic acid-binding proteins"/>
    <property type="match status" value="1"/>
</dbReference>
<evidence type="ECO:0000259" key="7">
    <source>
        <dbReference type="Pfam" id="PF08292"/>
    </source>
</evidence>
<dbReference type="InterPro" id="IPR045113">
    <property type="entry name" value="Rpb7-like"/>
</dbReference>
<dbReference type="SUPFAM" id="SSF88798">
    <property type="entry name" value="N-terminal, heterodimerisation domain of RBP7 (RpoE)"/>
    <property type="match status" value="1"/>
</dbReference>